<organism evidence="1 2">
    <name type="scientific">Prevotella veroralis F0319</name>
    <dbReference type="NCBI Taxonomy" id="649761"/>
    <lineage>
        <taxon>Bacteria</taxon>
        <taxon>Pseudomonadati</taxon>
        <taxon>Bacteroidota</taxon>
        <taxon>Bacteroidia</taxon>
        <taxon>Bacteroidales</taxon>
        <taxon>Prevotellaceae</taxon>
        <taxon>Prevotella</taxon>
    </lineage>
</organism>
<dbReference type="EMBL" id="ACVA01000035">
    <property type="protein sequence ID" value="EEX18533.1"/>
    <property type="molecule type" value="Genomic_DNA"/>
</dbReference>
<dbReference type="Proteomes" id="UP000003327">
    <property type="component" value="Unassembled WGS sequence"/>
</dbReference>
<evidence type="ECO:0000313" key="1">
    <source>
        <dbReference type="EMBL" id="EEX18533.1"/>
    </source>
</evidence>
<dbReference type="AlphaFoldDB" id="C9MPN3"/>
<accession>C9MPN3</accession>
<protein>
    <submittedName>
        <fullName evidence="1">Uncharacterized protein</fullName>
    </submittedName>
</protein>
<dbReference type="HOGENOM" id="CLU_3083348_0_0_10"/>
<reference evidence="1 2" key="1">
    <citation type="submission" date="2009-09" db="EMBL/GenBank/DDBJ databases">
        <authorList>
            <person name="Weinstock G."/>
            <person name="Sodergren E."/>
            <person name="Clifton S."/>
            <person name="Fulton L."/>
            <person name="Fulton B."/>
            <person name="Courtney L."/>
            <person name="Fronick C."/>
            <person name="Harrison M."/>
            <person name="Strong C."/>
            <person name="Farmer C."/>
            <person name="Delahaunty K."/>
            <person name="Markovic C."/>
            <person name="Hall O."/>
            <person name="Minx P."/>
            <person name="Tomlinson C."/>
            <person name="Mitreva M."/>
            <person name="Nelson J."/>
            <person name="Hou S."/>
            <person name="Wollam A."/>
            <person name="Pepin K.H."/>
            <person name="Johnson M."/>
            <person name="Bhonagiri V."/>
            <person name="Nash W.E."/>
            <person name="Warren W."/>
            <person name="Chinwalla A."/>
            <person name="Mardis E.R."/>
            <person name="Wilson R.K."/>
        </authorList>
    </citation>
    <scope>NUCLEOTIDE SEQUENCE [LARGE SCALE GENOMIC DNA]</scope>
    <source>
        <strain evidence="1 2">F0319</strain>
    </source>
</reference>
<sequence length="52" mass="6438">MLLMLLNFFLAPQKFLPWRKFTGNKEEINREQGENLSQTRKKFLRNKEHFLR</sequence>
<name>C9MPN3_9BACT</name>
<keyword evidence="2" id="KW-1185">Reference proteome</keyword>
<gene>
    <name evidence="1" type="ORF">HMPREF0973_01574</name>
</gene>
<evidence type="ECO:0000313" key="2">
    <source>
        <dbReference type="Proteomes" id="UP000003327"/>
    </source>
</evidence>
<dbReference type="STRING" id="649761.HMPREF0973_01574"/>
<comment type="caution">
    <text evidence="1">The sequence shown here is derived from an EMBL/GenBank/DDBJ whole genome shotgun (WGS) entry which is preliminary data.</text>
</comment>
<proteinExistence type="predicted"/>